<organism evidence="1 2">
    <name type="scientific">Acidisarcina polymorpha</name>
    <dbReference type="NCBI Taxonomy" id="2211140"/>
    <lineage>
        <taxon>Bacteria</taxon>
        <taxon>Pseudomonadati</taxon>
        <taxon>Acidobacteriota</taxon>
        <taxon>Terriglobia</taxon>
        <taxon>Terriglobales</taxon>
        <taxon>Acidobacteriaceae</taxon>
        <taxon>Acidisarcina</taxon>
    </lineage>
</organism>
<name>A0A2Z5FZA5_9BACT</name>
<proteinExistence type="predicted"/>
<protein>
    <submittedName>
        <fullName evidence="1">Uncharacterized protein</fullName>
    </submittedName>
</protein>
<evidence type="ECO:0000313" key="1">
    <source>
        <dbReference type="EMBL" id="AXC12142.1"/>
    </source>
</evidence>
<accession>A0A2Z5FZA5</accession>
<dbReference type="Proteomes" id="UP000253606">
    <property type="component" value="Chromosome"/>
</dbReference>
<keyword evidence="2" id="KW-1185">Reference proteome</keyword>
<reference evidence="1 2" key="1">
    <citation type="journal article" date="2018" name="Front. Microbiol.">
        <title>Hydrolytic Capabilities as a Key to Environmental Success: Chitinolytic and Cellulolytic Acidobacteria From Acidic Sub-arctic Soils and Boreal Peatlands.</title>
        <authorList>
            <person name="Belova S.E."/>
            <person name="Ravin N.V."/>
            <person name="Pankratov T.A."/>
            <person name="Rakitin A.L."/>
            <person name="Ivanova A.A."/>
            <person name="Beletsky A.V."/>
            <person name="Mardanov A.V."/>
            <person name="Sinninghe Damste J.S."/>
            <person name="Dedysh S.N."/>
        </authorList>
    </citation>
    <scope>NUCLEOTIDE SEQUENCE [LARGE SCALE GENOMIC DNA]</scope>
    <source>
        <strain evidence="1 2">SBC82</strain>
    </source>
</reference>
<gene>
    <name evidence="1" type="ORF">ACPOL_2836</name>
</gene>
<evidence type="ECO:0000313" key="2">
    <source>
        <dbReference type="Proteomes" id="UP000253606"/>
    </source>
</evidence>
<dbReference type="EMBL" id="CP030840">
    <property type="protein sequence ID" value="AXC12142.1"/>
    <property type="molecule type" value="Genomic_DNA"/>
</dbReference>
<dbReference type="KEGG" id="abas:ACPOL_2836"/>
<sequence>MIASVDPLSVDPVQRDLLFGQSGTFLRWPDQSSALGRPVHPVRDA</sequence>
<dbReference type="AlphaFoldDB" id="A0A2Z5FZA5"/>